<dbReference type="Proteomes" id="UP001055712">
    <property type="component" value="Unassembled WGS sequence"/>
</dbReference>
<evidence type="ECO:0000256" key="11">
    <source>
        <dbReference type="ARBA" id="ARBA00023004"/>
    </source>
</evidence>
<sequence>MIAPKPMSPLLRATSGGTLLAPLTAAPRLCTPTCRPSRHKASVVALSSNGNGNGSGSGQPVAEPPSAAQPTAAQARDAAATQDPAFNWNRQWYPLAPVAYLTRSKPAPYTVLGRRLVVWFHEASGRWLAMEDRCPHRLAPLSEGRVDAATGNLQCSYHGWQFGPDGHCTAIPQADSPQQEVAACGSQRSCVTAFPVRQEQGMLWVWMDPASAAIAQLTQLPLPPELLAGRSAGGGGPAGTLLGDWYMRDIPVSAEGLVENLVDPAHVHFAHNGVIGARERAGSIPLHLQGPVSAQGGFALGTSQQWESSQRAPAAAGNGSSSSAAGGLASSSAVPAVTHFVPPGLVWLEFPAPGGSRFSMLFYAVPVSPGHSRLVAGYSSDAVPPAVKALLQSDLLAPLLHAFQFVADIGNHVVLDGDTVHIYQQEQLVKREGRRAYFMPASADRGVVLLRRWLDDYAGGGPDYYQATGGLPAGSTSDSAGASSRPLSRREVLDRYEQHTKNCPSCRRALGVVQAVRQALQLGSTAAFAAAFTLAVVSALVPAAPLAPRLGRASAPLLLGLAGVMAGVLQQLLARLEQQFVFVDYVHSER</sequence>
<comment type="caution">
    <text evidence="17">The sequence shown here is derived from an EMBL/GenBank/DDBJ whole genome shotgun (WGS) entry which is preliminary data.</text>
</comment>
<dbReference type="PANTHER" id="PTHR21266">
    <property type="entry name" value="IRON-SULFUR DOMAIN CONTAINING PROTEIN"/>
    <property type="match status" value="1"/>
</dbReference>
<reference evidence="17" key="2">
    <citation type="submission" date="2020-11" db="EMBL/GenBank/DDBJ databases">
        <authorList>
            <person name="Cecchin M."/>
            <person name="Marcolungo L."/>
            <person name="Rossato M."/>
            <person name="Girolomoni L."/>
            <person name="Cosentino E."/>
            <person name="Cuine S."/>
            <person name="Li-Beisson Y."/>
            <person name="Delledonne M."/>
            <person name="Ballottari M."/>
        </authorList>
    </citation>
    <scope>NUCLEOTIDE SEQUENCE</scope>
    <source>
        <strain evidence="17">211/11P</strain>
        <tissue evidence="17">Whole cell</tissue>
    </source>
</reference>
<organism evidence="17 18">
    <name type="scientific">Chlorella vulgaris</name>
    <name type="common">Green alga</name>
    <dbReference type="NCBI Taxonomy" id="3077"/>
    <lineage>
        <taxon>Eukaryota</taxon>
        <taxon>Viridiplantae</taxon>
        <taxon>Chlorophyta</taxon>
        <taxon>core chlorophytes</taxon>
        <taxon>Trebouxiophyceae</taxon>
        <taxon>Chlorellales</taxon>
        <taxon>Chlorellaceae</taxon>
        <taxon>Chlorella clade</taxon>
        <taxon>Chlorella</taxon>
    </lineage>
</organism>
<evidence type="ECO:0000256" key="15">
    <source>
        <dbReference type="SAM" id="Phobius"/>
    </source>
</evidence>
<proteinExistence type="predicted"/>
<dbReference type="PROSITE" id="PS51296">
    <property type="entry name" value="RIESKE"/>
    <property type="match status" value="1"/>
</dbReference>
<evidence type="ECO:0000256" key="8">
    <source>
        <dbReference type="ARBA" id="ARBA00022946"/>
    </source>
</evidence>
<dbReference type="GO" id="GO:0051537">
    <property type="term" value="F:2 iron, 2 sulfur cluster binding"/>
    <property type="evidence" value="ECO:0007669"/>
    <property type="project" value="UniProtKB-KW"/>
</dbReference>
<feature type="transmembrane region" description="Helical" evidence="15">
    <location>
        <begin position="522"/>
        <end position="541"/>
    </location>
</feature>
<keyword evidence="11" id="KW-0408">Iron</keyword>
<dbReference type="Gene3D" id="2.102.10.10">
    <property type="entry name" value="Rieske [2Fe-2S] iron-sulphur domain"/>
    <property type="match status" value="1"/>
</dbReference>
<keyword evidence="3" id="KW-0150">Chloroplast</keyword>
<dbReference type="Gene3D" id="3.90.380.10">
    <property type="entry name" value="Naphthalene 1,2-dioxygenase Alpha Subunit, Chain A, domain 1"/>
    <property type="match status" value="1"/>
</dbReference>
<dbReference type="SUPFAM" id="SSF50022">
    <property type="entry name" value="ISP domain"/>
    <property type="match status" value="1"/>
</dbReference>
<reference evidence="17" key="1">
    <citation type="journal article" date="2019" name="Plant J.">
        <title>Chlorella vulgaris genome assembly and annotation reveals the molecular basis for metabolic acclimation to high light conditions.</title>
        <authorList>
            <person name="Cecchin M."/>
            <person name="Marcolungo L."/>
            <person name="Rossato M."/>
            <person name="Girolomoni L."/>
            <person name="Cosentino E."/>
            <person name="Cuine S."/>
            <person name="Li-Beisson Y."/>
            <person name="Delledonne M."/>
            <person name="Ballottari M."/>
        </authorList>
    </citation>
    <scope>NUCLEOTIDE SEQUENCE</scope>
    <source>
        <strain evidence="17">211/11P</strain>
    </source>
</reference>
<evidence type="ECO:0000256" key="2">
    <source>
        <dbReference type="ARBA" id="ARBA00004370"/>
    </source>
</evidence>
<dbReference type="OrthoDB" id="426882at2759"/>
<keyword evidence="5 15" id="KW-0812">Transmembrane</keyword>
<evidence type="ECO:0000256" key="4">
    <source>
        <dbReference type="ARBA" id="ARBA00022640"/>
    </source>
</evidence>
<dbReference type="InterPro" id="IPR017941">
    <property type="entry name" value="Rieske_2Fe-2S"/>
</dbReference>
<evidence type="ECO:0000256" key="10">
    <source>
        <dbReference type="ARBA" id="ARBA00023002"/>
    </source>
</evidence>
<dbReference type="GO" id="GO:0046872">
    <property type="term" value="F:metal ion binding"/>
    <property type="evidence" value="ECO:0007669"/>
    <property type="project" value="UniProtKB-KW"/>
</dbReference>
<dbReference type="AlphaFoldDB" id="A0A9D4TT47"/>
<evidence type="ECO:0000256" key="1">
    <source>
        <dbReference type="ARBA" id="ARBA00004229"/>
    </source>
</evidence>
<evidence type="ECO:0000256" key="9">
    <source>
        <dbReference type="ARBA" id="ARBA00022989"/>
    </source>
</evidence>
<dbReference type="InterPro" id="IPR036922">
    <property type="entry name" value="Rieske_2Fe-2S_sf"/>
</dbReference>
<dbReference type="GO" id="GO:0010277">
    <property type="term" value="F:chlorophyllide a oxygenase activity"/>
    <property type="evidence" value="ECO:0007669"/>
    <property type="project" value="InterPro"/>
</dbReference>
<dbReference type="Pfam" id="PF08417">
    <property type="entry name" value="PaO"/>
    <property type="match status" value="1"/>
</dbReference>
<evidence type="ECO:0000256" key="6">
    <source>
        <dbReference type="ARBA" id="ARBA00022714"/>
    </source>
</evidence>
<dbReference type="PANTHER" id="PTHR21266:SF32">
    <property type="entry name" value="CHOLESTEROL 7-DESATURASE NVD"/>
    <property type="match status" value="1"/>
</dbReference>
<dbReference type="InterPro" id="IPR013626">
    <property type="entry name" value="PaO"/>
</dbReference>
<feature type="transmembrane region" description="Helical" evidence="15">
    <location>
        <begin position="553"/>
        <end position="573"/>
    </location>
</feature>
<dbReference type="GO" id="GO:0016020">
    <property type="term" value="C:membrane"/>
    <property type="evidence" value="ECO:0007669"/>
    <property type="project" value="UniProtKB-SubCell"/>
</dbReference>
<keyword evidence="18" id="KW-1185">Reference proteome</keyword>
<dbReference type="InterPro" id="IPR050584">
    <property type="entry name" value="Cholesterol_7-desaturase"/>
</dbReference>
<protein>
    <recommendedName>
        <fullName evidence="16">Rieske domain-containing protein</fullName>
    </recommendedName>
</protein>
<evidence type="ECO:0000256" key="5">
    <source>
        <dbReference type="ARBA" id="ARBA00022692"/>
    </source>
</evidence>
<keyword evidence="4" id="KW-0934">Plastid</keyword>
<evidence type="ECO:0000259" key="16">
    <source>
        <dbReference type="PROSITE" id="PS51296"/>
    </source>
</evidence>
<feature type="region of interest" description="Disordered" evidence="14">
    <location>
        <begin position="45"/>
        <end position="81"/>
    </location>
</feature>
<keyword evidence="8" id="KW-0809">Transit peptide</keyword>
<evidence type="ECO:0000256" key="12">
    <source>
        <dbReference type="ARBA" id="ARBA00023014"/>
    </source>
</evidence>
<keyword evidence="10" id="KW-0560">Oxidoreductase</keyword>
<dbReference type="EMBL" id="SIDB01000004">
    <property type="protein sequence ID" value="KAI3433934.1"/>
    <property type="molecule type" value="Genomic_DNA"/>
</dbReference>
<evidence type="ECO:0000256" key="13">
    <source>
        <dbReference type="ARBA" id="ARBA00023136"/>
    </source>
</evidence>
<feature type="domain" description="Rieske" evidence="16">
    <location>
        <begin position="92"/>
        <end position="205"/>
    </location>
</feature>
<evidence type="ECO:0000256" key="3">
    <source>
        <dbReference type="ARBA" id="ARBA00022528"/>
    </source>
</evidence>
<keyword evidence="9 15" id="KW-1133">Transmembrane helix</keyword>
<gene>
    <name evidence="17" type="ORF">D9Q98_003736</name>
</gene>
<evidence type="ECO:0000313" key="17">
    <source>
        <dbReference type="EMBL" id="KAI3433934.1"/>
    </source>
</evidence>
<keyword evidence="6" id="KW-0001">2Fe-2S</keyword>
<accession>A0A9D4TT47</accession>
<dbReference type="Pfam" id="PF00355">
    <property type="entry name" value="Rieske"/>
    <property type="match status" value="1"/>
</dbReference>
<keyword evidence="13 15" id="KW-0472">Membrane</keyword>
<evidence type="ECO:0000256" key="7">
    <source>
        <dbReference type="ARBA" id="ARBA00022723"/>
    </source>
</evidence>
<evidence type="ECO:0000313" key="18">
    <source>
        <dbReference type="Proteomes" id="UP001055712"/>
    </source>
</evidence>
<name>A0A9D4TT47_CHLVU</name>
<evidence type="ECO:0000256" key="14">
    <source>
        <dbReference type="SAM" id="MobiDB-lite"/>
    </source>
</evidence>
<dbReference type="SUPFAM" id="SSF55961">
    <property type="entry name" value="Bet v1-like"/>
    <property type="match status" value="1"/>
</dbReference>
<comment type="subcellular location">
    <subcellularLocation>
        <location evidence="2">Membrane</location>
    </subcellularLocation>
    <subcellularLocation>
        <location evidence="1">Plastid</location>
        <location evidence="1">Chloroplast</location>
    </subcellularLocation>
</comment>
<dbReference type="GO" id="GO:0009507">
    <property type="term" value="C:chloroplast"/>
    <property type="evidence" value="ECO:0007669"/>
    <property type="project" value="UniProtKB-SubCell"/>
</dbReference>
<keyword evidence="12" id="KW-0411">Iron-sulfur</keyword>
<keyword evidence="7" id="KW-0479">Metal-binding</keyword>
<feature type="compositionally biased region" description="Low complexity" evidence="14">
    <location>
        <begin position="68"/>
        <end position="81"/>
    </location>
</feature>